<sequence length="262" mass="27752">MVIVHDVTDGAAVAEIGSVGDRLRHHGIDFTLVTSGSPPPSPRSLDLVVVMGSDKSAYDDTVPWLPSELAYLRAAVEAGTPVLGICFGGQLLARALGAAVRQAPRPELGWRSVTTAAPDLVPAGPWLEFHFDTFDVPPGAEEIAWTADAPQAFRSGPHLGVQFHPEITPASFEGWVRGWREQGLEPWLRGHGVDAAALRAEIATRADEARHRSDALFDAFWASARTTAGPGRPRTKRAGRPGATGSGHRDATGSGRPGGRPS</sequence>
<proteinExistence type="predicted"/>
<dbReference type="PANTHER" id="PTHR42695:SF5">
    <property type="entry name" value="GLUTAMINE AMIDOTRANSFERASE YLR126C-RELATED"/>
    <property type="match status" value="1"/>
</dbReference>
<dbReference type="GO" id="GO:0016740">
    <property type="term" value="F:transferase activity"/>
    <property type="evidence" value="ECO:0007669"/>
    <property type="project" value="UniProtKB-KW"/>
</dbReference>
<evidence type="ECO:0000313" key="4">
    <source>
        <dbReference type="Proteomes" id="UP000179769"/>
    </source>
</evidence>
<feature type="domain" description="Glutamine amidotransferase" evidence="2">
    <location>
        <begin position="22"/>
        <end position="170"/>
    </location>
</feature>
<accession>A0A1S1PGC0</accession>
<keyword evidence="3" id="KW-0808">Transferase</keyword>
<protein>
    <submittedName>
        <fullName evidence="3">Glutamine amidotransferase</fullName>
    </submittedName>
</protein>
<dbReference type="PROSITE" id="PS51273">
    <property type="entry name" value="GATASE_TYPE_1"/>
    <property type="match status" value="1"/>
</dbReference>
<comment type="caution">
    <text evidence="3">The sequence shown here is derived from an EMBL/GenBank/DDBJ whole genome shotgun (WGS) entry which is preliminary data.</text>
</comment>
<evidence type="ECO:0000259" key="2">
    <source>
        <dbReference type="Pfam" id="PF00117"/>
    </source>
</evidence>
<name>A0A1S1PGC0_9ACTN</name>
<dbReference type="InterPro" id="IPR044992">
    <property type="entry name" value="ChyE-like"/>
</dbReference>
<dbReference type="SUPFAM" id="SSF52317">
    <property type="entry name" value="Class I glutamine amidotransferase-like"/>
    <property type="match status" value="1"/>
</dbReference>
<feature type="region of interest" description="Disordered" evidence="1">
    <location>
        <begin position="225"/>
        <end position="262"/>
    </location>
</feature>
<reference evidence="4" key="1">
    <citation type="submission" date="2016-07" db="EMBL/GenBank/DDBJ databases">
        <title>Frankia sp. NRRL B-16219 Genome sequencing.</title>
        <authorList>
            <person name="Ghodhbane-Gtari F."/>
            <person name="Swanson E."/>
            <person name="Gueddou A."/>
            <person name="Louati M."/>
            <person name="Nouioui I."/>
            <person name="Hezbri K."/>
            <person name="Abebe-Akele F."/>
            <person name="Simpson S."/>
            <person name="Morris K."/>
            <person name="Thomas K."/>
            <person name="Gtari M."/>
            <person name="Tisa L.S."/>
        </authorList>
    </citation>
    <scope>NUCLEOTIDE SEQUENCE [LARGE SCALE GENOMIC DNA]</scope>
    <source>
        <strain evidence="4">NRRL B-16219</strain>
    </source>
</reference>
<dbReference type="Gene3D" id="3.40.50.880">
    <property type="match status" value="1"/>
</dbReference>
<evidence type="ECO:0000256" key="1">
    <source>
        <dbReference type="SAM" id="MobiDB-lite"/>
    </source>
</evidence>
<dbReference type="EMBL" id="MAXA01000268">
    <property type="protein sequence ID" value="OHV20326.1"/>
    <property type="molecule type" value="Genomic_DNA"/>
</dbReference>
<dbReference type="CDD" id="cd01741">
    <property type="entry name" value="GATase1_1"/>
    <property type="match status" value="1"/>
</dbReference>
<organism evidence="3 4">
    <name type="scientific">Parafrankia soli</name>
    <dbReference type="NCBI Taxonomy" id="2599596"/>
    <lineage>
        <taxon>Bacteria</taxon>
        <taxon>Bacillati</taxon>
        <taxon>Actinomycetota</taxon>
        <taxon>Actinomycetes</taxon>
        <taxon>Frankiales</taxon>
        <taxon>Frankiaceae</taxon>
        <taxon>Parafrankia</taxon>
    </lineage>
</organism>
<dbReference type="Proteomes" id="UP000179769">
    <property type="component" value="Unassembled WGS sequence"/>
</dbReference>
<dbReference type="PANTHER" id="PTHR42695">
    <property type="entry name" value="GLUTAMINE AMIDOTRANSFERASE YLR126C-RELATED"/>
    <property type="match status" value="1"/>
</dbReference>
<dbReference type="InterPro" id="IPR029062">
    <property type="entry name" value="Class_I_gatase-like"/>
</dbReference>
<dbReference type="InterPro" id="IPR017926">
    <property type="entry name" value="GATASE"/>
</dbReference>
<keyword evidence="3" id="KW-0315">Glutamine amidotransferase</keyword>
<dbReference type="GO" id="GO:0005829">
    <property type="term" value="C:cytosol"/>
    <property type="evidence" value="ECO:0007669"/>
    <property type="project" value="TreeGrafter"/>
</dbReference>
<dbReference type="Pfam" id="PF00117">
    <property type="entry name" value="GATase"/>
    <property type="match status" value="1"/>
</dbReference>
<keyword evidence="4" id="KW-1185">Reference proteome</keyword>
<dbReference type="AlphaFoldDB" id="A0A1S1PGC0"/>
<evidence type="ECO:0000313" key="3">
    <source>
        <dbReference type="EMBL" id="OHV20326.1"/>
    </source>
</evidence>
<gene>
    <name evidence="3" type="ORF">BBK14_08555</name>
</gene>